<evidence type="ECO:0000256" key="5">
    <source>
        <dbReference type="ARBA" id="ARBA00022737"/>
    </source>
</evidence>
<dbReference type="InterPro" id="IPR051973">
    <property type="entry name" value="tRNA_Anticodon_Mtase-Reg"/>
</dbReference>
<evidence type="ECO:0000256" key="1">
    <source>
        <dbReference type="ARBA" id="ARBA00004496"/>
    </source>
</evidence>
<dbReference type="InterPro" id="IPR036322">
    <property type="entry name" value="WD40_repeat_dom_sf"/>
</dbReference>
<feature type="repeat" description="WD" evidence="8">
    <location>
        <begin position="203"/>
        <end position="244"/>
    </location>
</feature>
<proteinExistence type="inferred from homology"/>
<evidence type="ECO:0000313" key="9">
    <source>
        <dbReference type="Proteomes" id="UP000504634"/>
    </source>
</evidence>
<protein>
    <recommendedName>
        <fullName evidence="7">tRNA (34-2'-O)-methyltransferase regulator WDR6</fullName>
    </recommendedName>
</protein>
<dbReference type="Pfam" id="PF00400">
    <property type="entry name" value="WD40"/>
    <property type="match status" value="2"/>
</dbReference>
<dbReference type="SMART" id="SM00320">
    <property type="entry name" value="WD40"/>
    <property type="match status" value="5"/>
</dbReference>
<dbReference type="GeneID" id="115627167"/>
<dbReference type="InterPro" id="IPR001680">
    <property type="entry name" value="WD40_rpt"/>
</dbReference>
<evidence type="ECO:0000256" key="6">
    <source>
        <dbReference type="ARBA" id="ARBA00038255"/>
    </source>
</evidence>
<evidence type="ECO:0000256" key="7">
    <source>
        <dbReference type="ARBA" id="ARBA00040154"/>
    </source>
</evidence>
<gene>
    <name evidence="10" type="primary">LOC115627167</name>
</gene>
<evidence type="ECO:0000256" key="8">
    <source>
        <dbReference type="PROSITE-ProRule" id="PRU00221"/>
    </source>
</evidence>
<dbReference type="AlphaFoldDB" id="A0A6J2TUM9"/>
<reference evidence="10" key="1">
    <citation type="submission" date="2025-08" db="UniProtKB">
        <authorList>
            <consortium name="RefSeq"/>
        </authorList>
    </citation>
    <scope>IDENTIFICATION</scope>
    <source>
        <strain evidence="10">11010-0011.00</strain>
        <tissue evidence="10">Whole body</tissue>
    </source>
</reference>
<name>A0A6J2TUM9_DROLE</name>
<evidence type="ECO:0000256" key="3">
    <source>
        <dbReference type="ARBA" id="ARBA00022574"/>
    </source>
</evidence>
<keyword evidence="5" id="KW-0677">Repeat</keyword>
<dbReference type="Proteomes" id="UP000504634">
    <property type="component" value="Unplaced"/>
</dbReference>
<dbReference type="RefSeq" id="XP_030378617.1">
    <property type="nucleotide sequence ID" value="XM_030522757.1"/>
</dbReference>
<dbReference type="InterPro" id="IPR015943">
    <property type="entry name" value="WD40/YVTN_repeat-like_dom_sf"/>
</dbReference>
<dbReference type="InterPro" id="IPR011047">
    <property type="entry name" value="Quinoprotein_ADH-like_sf"/>
</dbReference>
<dbReference type="SUPFAM" id="SSF50978">
    <property type="entry name" value="WD40 repeat-like"/>
    <property type="match status" value="1"/>
</dbReference>
<dbReference type="PROSITE" id="PS50294">
    <property type="entry name" value="WD_REPEATS_REGION"/>
    <property type="match status" value="1"/>
</dbReference>
<keyword evidence="9" id="KW-1185">Reference proteome</keyword>
<comment type="similarity">
    <text evidence="6">Belongs to the WD repeat WDR6 family.</text>
</comment>
<accession>A0A6J2TUM9</accession>
<evidence type="ECO:0000313" key="10">
    <source>
        <dbReference type="RefSeq" id="XP_030378617.1"/>
    </source>
</evidence>
<evidence type="ECO:0000256" key="4">
    <source>
        <dbReference type="ARBA" id="ARBA00022694"/>
    </source>
</evidence>
<dbReference type="PANTHER" id="PTHR14344">
    <property type="entry name" value="WD REPEAT PROTEIN"/>
    <property type="match status" value="1"/>
</dbReference>
<keyword evidence="3 8" id="KW-0853">WD repeat</keyword>
<evidence type="ECO:0000256" key="2">
    <source>
        <dbReference type="ARBA" id="ARBA00022490"/>
    </source>
</evidence>
<dbReference type="Gene3D" id="2.130.10.10">
    <property type="entry name" value="YVTN repeat-like/Quinoprotein amine dehydrogenase"/>
    <property type="match status" value="3"/>
</dbReference>
<dbReference type="PROSITE" id="PS50082">
    <property type="entry name" value="WD_REPEATS_2"/>
    <property type="match status" value="1"/>
</dbReference>
<dbReference type="OrthoDB" id="5594999at2759"/>
<comment type="subcellular location">
    <subcellularLocation>
        <location evidence="1">Cytoplasm</location>
    </subcellularLocation>
</comment>
<dbReference type="SUPFAM" id="SSF50998">
    <property type="entry name" value="Quinoprotein alcohol dehydrogenase-like"/>
    <property type="match status" value="1"/>
</dbReference>
<dbReference type="GO" id="GO:0005737">
    <property type="term" value="C:cytoplasm"/>
    <property type="evidence" value="ECO:0007669"/>
    <property type="project" value="UniProtKB-SubCell"/>
</dbReference>
<keyword evidence="4" id="KW-0819">tRNA processing</keyword>
<organism evidence="9 10">
    <name type="scientific">Drosophila lebanonensis</name>
    <name type="common">Fruit fly</name>
    <name type="synonym">Scaptodrosophila lebanonensis</name>
    <dbReference type="NCBI Taxonomy" id="7225"/>
    <lineage>
        <taxon>Eukaryota</taxon>
        <taxon>Metazoa</taxon>
        <taxon>Ecdysozoa</taxon>
        <taxon>Arthropoda</taxon>
        <taxon>Hexapoda</taxon>
        <taxon>Insecta</taxon>
        <taxon>Pterygota</taxon>
        <taxon>Neoptera</taxon>
        <taxon>Endopterygota</taxon>
        <taxon>Diptera</taxon>
        <taxon>Brachycera</taxon>
        <taxon>Muscomorpha</taxon>
        <taxon>Ephydroidea</taxon>
        <taxon>Drosophilidae</taxon>
        <taxon>Scaptodrosophila</taxon>
    </lineage>
</organism>
<dbReference type="GO" id="GO:0030488">
    <property type="term" value="P:tRNA methylation"/>
    <property type="evidence" value="ECO:0007669"/>
    <property type="project" value="TreeGrafter"/>
</dbReference>
<keyword evidence="2" id="KW-0963">Cytoplasm</keyword>
<dbReference type="PANTHER" id="PTHR14344:SF3">
    <property type="entry name" value="WD REPEAT-CONTAINING PROTEIN 6"/>
    <property type="match status" value="1"/>
</dbReference>
<sequence>MRTNQALFTDALGLQVAPDSSILVGVGNQAFLRTSTAQIQLPLETRYRKVQGFALGSDRGPYRLILLYTDNEYFLFRYASDQQQKDPFKLLYEAETKDWINAASFLEDSDDEDTEQFVLHMAHSTLLRIKCQSQLKSELSVNIVELICCTDYSMLYHTHLHGGKFEELLVMSGNGFGELLIWQPSAGVSQKASIKRCPLLLRMEAHNGVIFSIAYHPKTNLLVTTSDDRSVKFWHLQKPDNSKTDCQKVQVRPILSCFGHEARVMCAIIVEYDGRMYIISGGEDSFICVWNRQGELVRKRRHQFGASIWRLAYDPNTTTLYSSGSTGNVLSYNLHQLLSQQQKELTELAALSNNCNYEFVSKVKFLNHHIIIALCNKSRLYYTEMSSSIATQSWHLVQAFPTYKCTVLATQDGLIACCGLGRVTLMRFDSTSHDFQQLYDGSPIKGVIRAFHFLSKELFLISDEEGTCMILKGPQLEVEARISLPSCREPWPTAALLLSPNCVLLSTRNGHVILYARDDASSFELKATLKRLHGNMGATMLEQISSNAAESYILSAGHESTIKYLVLRWSDYSLAACRRENVPLAWVEASPTQDLLLGFNDNHIIVWSKEHDVLAQLPCGGGHRYWDYQIHRDVLQIVFVKTKKVFHYRLSLQHKSPALQLRNRWHTRGCNTMQLLERHSTGQTFVVSAGDDNIIKVSSFVDGTLQLCTELHTHISSVRHLTLHQLVPDTWLIFSVGGRAQLCINKIKLEGHSDCHATELSTHTVRTDIAENKIMLEARLMAVDVLRRNTAEDFSVYIASADGKIRLHFWQLQQPDKLNFLYLIDLQRCPLQLRCLATTNLLLVTTTNGHIVCFDPELRTKRFEAQLHSAGVNALDAFVDGQLLHILSGGDDEDVVYTTIELHGMTVLKRSSFTGLHDAQVNALTIQPWRSPNDGELYAYTCGIDKQIYRLSLTTQQYTSIGYTCIADIKGMLLDAKQRVYFYGCGLQVLSLEPK</sequence>